<comment type="similarity">
    <text evidence="1">Belongs to the iron/ascorbate-dependent oxidoreductase family.</text>
</comment>
<dbReference type="OMA" id="NNTWNRG"/>
<name>A0A913X2F4_EXADI</name>
<dbReference type="Pfam" id="PF03171">
    <property type="entry name" value="2OG-FeII_Oxy"/>
    <property type="match status" value="1"/>
</dbReference>
<dbReference type="AlphaFoldDB" id="A0A913X2F4"/>
<dbReference type="GeneID" id="110236630"/>
<evidence type="ECO:0000256" key="1">
    <source>
        <dbReference type="RuleBase" id="RU003682"/>
    </source>
</evidence>
<dbReference type="RefSeq" id="XP_020897827.1">
    <property type="nucleotide sequence ID" value="XM_021042168.2"/>
</dbReference>
<dbReference type="GO" id="GO:0016491">
    <property type="term" value="F:oxidoreductase activity"/>
    <property type="evidence" value="ECO:0007669"/>
    <property type="project" value="UniProtKB-KW"/>
</dbReference>
<organism evidence="3 4">
    <name type="scientific">Exaiptasia diaphana</name>
    <name type="common">Tropical sea anemone</name>
    <name type="synonym">Aiptasia pulchella</name>
    <dbReference type="NCBI Taxonomy" id="2652724"/>
    <lineage>
        <taxon>Eukaryota</taxon>
        <taxon>Metazoa</taxon>
        <taxon>Cnidaria</taxon>
        <taxon>Anthozoa</taxon>
        <taxon>Hexacorallia</taxon>
        <taxon>Actiniaria</taxon>
        <taxon>Aiptasiidae</taxon>
        <taxon>Exaiptasia</taxon>
    </lineage>
</organism>
<reference evidence="3" key="1">
    <citation type="submission" date="2022-11" db="UniProtKB">
        <authorList>
            <consortium name="EnsemblMetazoa"/>
        </authorList>
    </citation>
    <scope>IDENTIFICATION</scope>
</reference>
<dbReference type="PRINTS" id="PR00682">
    <property type="entry name" value="IPNSYNTHASE"/>
</dbReference>
<dbReference type="GO" id="GO:0046872">
    <property type="term" value="F:metal ion binding"/>
    <property type="evidence" value="ECO:0007669"/>
    <property type="project" value="UniProtKB-KW"/>
</dbReference>
<dbReference type="OrthoDB" id="288590at2759"/>
<dbReference type="InterPro" id="IPR044861">
    <property type="entry name" value="IPNS-like_FE2OG_OXY"/>
</dbReference>
<proteinExistence type="inferred from homology"/>
<keyword evidence="4" id="KW-1185">Reference proteome</keyword>
<evidence type="ECO:0000259" key="2">
    <source>
        <dbReference type="PROSITE" id="PS51471"/>
    </source>
</evidence>
<protein>
    <recommendedName>
        <fullName evidence="2">Fe2OG dioxygenase domain-containing protein</fullName>
    </recommendedName>
</protein>
<dbReference type="Proteomes" id="UP000887567">
    <property type="component" value="Unplaced"/>
</dbReference>
<dbReference type="EnsemblMetazoa" id="XM_021042168.2">
    <property type="protein sequence ID" value="XP_020897827.1"/>
    <property type="gene ID" value="LOC110236630"/>
</dbReference>
<sequence length="323" mass="36803">MSPQLPVIDVTPLLEGDSVRSRSTIKDISSALKDLGVFYATGHGISQERVRLILQHTRDFFNLSQEKKARLSYKKNEGYRGYLHFGSEQTAGQVDVKEGMLFGSECQNMSLMYGHNVFPEADDIPTFKEDIVDFMDSLNELGKVISRAFFMEFEAGDSFFKSAFNPPFYIFNLWHYPSNSDSSKFGIGQHTDYEAFTFLLQDDVGGLQVQKKDGSWIDVPPIQGTVLVMIGDAIESWTKGLYKAPVHRVKNTTSQSRYSMAFFFQPNLETVIKPMDIPEILKRNFVPTRKDIKLPYHYGQQLYKNYCQSFGVIEHAVDSTTIQ</sequence>
<feature type="domain" description="Fe2OG dioxygenase" evidence="2">
    <location>
        <begin position="166"/>
        <end position="266"/>
    </location>
</feature>
<dbReference type="PANTHER" id="PTHR47990">
    <property type="entry name" value="2-OXOGLUTARATE (2OG) AND FE(II)-DEPENDENT OXYGENASE SUPERFAMILY PROTEIN-RELATED"/>
    <property type="match status" value="1"/>
</dbReference>
<dbReference type="PROSITE" id="PS51471">
    <property type="entry name" value="FE2OG_OXY"/>
    <property type="match status" value="1"/>
</dbReference>
<dbReference type="InterPro" id="IPR027443">
    <property type="entry name" value="IPNS-like_sf"/>
</dbReference>
<dbReference type="Gene3D" id="2.60.120.330">
    <property type="entry name" value="B-lactam Antibiotic, Isopenicillin N Synthase, Chain"/>
    <property type="match status" value="1"/>
</dbReference>
<evidence type="ECO:0000313" key="3">
    <source>
        <dbReference type="EnsemblMetazoa" id="XP_020897827.1"/>
    </source>
</evidence>
<keyword evidence="1" id="KW-0479">Metal-binding</keyword>
<keyword evidence="1" id="KW-0408">Iron</keyword>
<keyword evidence="1" id="KW-0560">Oxidoreductase</keyword>
<evidence type="ECO:0000313" key="4">
    <source>
        <dbReference type="Proteomes" id="UP000887567"/>
    </source>
</evidence>
<dbReference type="KEGG" id="epa:110236630"/>
<dbReference type="InterPro" id="IPR026992">
    <property type="entry name" value="DIOX_N"/>
</dbReference>
<dbReference type="SUPFAM" id="SSF51197">
    <property type="entry name" value="Clavaminate synthase-like"/>
    <property type="match status" value="1"/>
</dbReference>
<dbReference type="InterPro" id="IPR050231">
    <property type="entry name" value="Iron_ascorbate_oxido_reductase"/>
</dbReference>
<dbReference type="Pfam" id="PF14226">
    <property type="entry name" value="DIOX_N"/>
    <property type="match status" value="1"/>
</dbReference>
<dbReference type="InterPro" id="IPR005123">
    <property type="entry name" value="Oxoglu/Fe-dep_dioxygenase_dom"/>
</dbReference>
<accession>A0A913X2F4</accession>